<dbReference type="Pfam" id="PF08646">
    <property type="entry name" value="Rep_fac-A_C"/>
    <property type="match status" value="1"/>
</dbReference>
<proteinExistence type="predicted"/>
<dbReference type="EMBL" id="UYRR01040612">
    <property type="protein sequence ID" value="VDK79482.1"/>
    <property type="molecule type" value="Genomic_DNA"/>
</dbReference>
<dbReference type="InterPro" id="IPR013955">
    <property type="entry name" value="Rep_factor-A_C"/>
</dbReference>
<reference evidence="3 4" key="2">
    <citation type="submission" date="2018-11" db="EMBL/GenBank/DDBJ databases">
        <authorList>
            <consortium name="Pathogen Informatics"/>
        </authorList>
    </citation>
    <scope>NUCLEOTIDE SEQUENCE [LARGE SCALE GENOMIC DNA]</scope>
</reference>
<dbReference type="Gene3D" id="2.40.50.140">
    <property type="entry name" value="Nucleic acid-binding proteins"/>
    <property type="match status" value="1"/>
</dbReference>
<gene>
    <name evidence="3" type="ORF">ASIM_LOCUS20771</name>
</gene>
<dbReference type="WBParaSite" id="ASIM_0002140201-mRNA-1">
    <property type="protein sequence ID" value="ASIM_0002140201-mRNA-1"/>
    <property type="gene ID" value="ASIM_0002140201"/>
</dbReference>
<evidence type="ECO:0000313" key="5">
    <source>
        <dbReference type="WBParaSite" id="ASIM_0002140201-mRNA-1"/>
    </source>
</evidence>
<dbReference type="InterPro" id="IPR012340">
    <property type="entry name" value="NA-bd_OB-fold"/>
</dbReference>
<sequence length="118" mass="13759">MSGSHWASVFDECAKKLLGESADELAKLRKYNPDAYSEYFRKPLFKTYSFRIVSRNQDVSKLQQQQHSAPSSDNNSNQKMLSSKKVSKMRWSVLDLMPIDYDVHIQLLEGYIRKYTSK</sequence>
<dbReference type="OrthoDB" id="1751331at2759"/>
<feature type="region of interest" description="Disordered" evidence="1">
    <location>
        <begin position="59"/>
        <end position="83"/>
    </location>
</feature>
<evidence type="ECO:0000313" key="4">
    <source>
        <dbReference type="Proteomes" id="UP000267096"/>
    </source>
</evidence>
<dbReference type="Proteomes" id="UP000267096">
    <property type="component" value="Unassembled WGS sequence"/>
</dbReference>
<evidence type="ECO:0000259" key="2">
    <source>
        <dbReference type="Pfam" id="PF08646"/>
    </source>
</evidence>
<dbReference type="AlphaFoldDB" id="A0A0M3KK73"/>
<feature type="domain" description="Replication factor A C-terminal" evidence="2">
    <location>
        <begin position="2"/>
        <end position="69"/>
    </location>
</feature>
<accession>A0A0M3KK73</accession>
<feature type="compositionally biased region" description="Polar residues" evidence="1">
    <location>
        <begin position="59"/>
        <end position="81"/>
    </location>
</feature>
<reference evidence="5" key="1">
    <citation type="submission" date="2017-02" db="UniProtKB">
        <authorList>
            <consortium name="WormBaseParasite"/>
        </authorList>
    </citation>
    <scope>IDENTIFICATION</scope>
</reference>
<keyword evidence="4" id="KW-1185">Reference proteome</keyword>
<evidence type="ECO:0000256" key="1">
    <source>
        <dbReference type="SAM" id="MobiDB-lite"/>
    </source>
</evidence>
<organism evidence="5">
    <name type="scientific">Anisakis simplex</name>
    <name type="common">Herring worm</name>
    <dbReference type="NCBI Taxonomy" id="6269"/>
    <lineage>
        <taxon>Eukaryota</taxon>
        <taxon>Metazoa</taxon>
        <taxon>Ecdysozoa</taxon>
        <taxon>Nematoda</taxon>
        <taxon>Chromadorea</taxon>
        <taxon>Rhabditida</taxon>
        <taxon>Spirurina</taxon>
        <taxon>Ascaridomorpha</taxon>
        <taxon>Ascaridoidea</taxon>
        <taxon>Anisakidae</taxon>
        <taxon>Anisakis</taxon>
        <taxon>Anisakis simplex complex</taxon>
    </lineage>
</organism>
<name>A0A0M3KK73_ANISI</name>
<protein>
    <submittedName>
        <fullName evidence="5">Rep_fac-A_C domain-containing protein</fullName>
    </submittedName>
</protein>
<dbReference type="SUPFAM" id="SSF50249">
    <property type="entry name" value="Nucleic acid-binding proteins"/>
    <property type="match status" value="1"/>
</dbReference>
<evidence type="ECO:0000313" key="3">
    <source>
        <dbReference type="EMBL" id="VDK79482.1"/>
    </source>
</evidence>